<feature type="domain" description="Methyl-accepting transducer" evidence="9">
    <location>
        <begin position="136"/>
        <end position="318"/>
    </location>
</feature>
<name>A0A395RBH6_9PSED</name>
<dbReference type="PANTHER" id="PTHR32089:SF41">
    <property type="entry name" value="METHYL-ACCEPTING CHEMOTAXIS PROTEIN"/>
    <property type="match status" value="1"/>
</dbReference>
<evidence type="ECO:0000256" key="1">
    <source>
        <dbReference type="ARBA" id="ARBA00004236"/>
    </source>
</evidence>
<evidence type="ECO:0000256" key="7">
    <source>
        <dbReference type="ARBA" id="ARBA00023224"/>
    </source>
</evidence>
<keyword evidence="6" id="KW-0472">Membrane</keyword>
<dbReference type="GO" id="GO:0006935">
    <property type="term" value="P:chemotaxis"/>
    <property type="evidence" value="ECO:0007669"/>
    <property type="project" value="UniProtKB-ARBA"/>
</dbReference>
<evidence type="ECO:0000259" key="9">
    <source>
        <dbReference type="PROSITE" id="PS50111"/>
    </source>
</evidence>
<dbReference type="SUPFAM" id="SSF58104">
    <property type="entry name" value="Methyl-accepting chemotaxis protein (MCP) signaling domain"/>
    <property type="match status" value="1"/>
</dbReference>
<evidence type="ECO:0000313" key="11">
    <source>
        <dbReference type="Proteomes" id="UP000265411"/>
    </source>
</evidence>
<dbReference type="PROSITE" id="PS50111">
    <property type="entry name" value="CHEMOTAXIS_TRANSDUC_2"/>
    <property type="match status" value="1"/>
</dbReference>
<proteinExistence type="predicted"/>
<dbReference type="Proteomes" id="UP000265411">
    <property type="component" value="Unassembled WGS sequence"/>
</dbReference>
<dbReference type="Gene3D" id="1.10.287.950">
    <property type="entry name" value="Methyl-accepting chemotaxis protein"/>
    <property type="match status" value="1"/>
</dbReference>
<dbReference type="GO" id="GO:0016020">
    <property type="term" value="C:membrane"/>
    <property type="evidence" value="ECO:0007669"/>
    <property type="project" value="UniProtKB-SubCell"/>
</dbReference>
<dbReference type="GO" id="GO:0007165">
    <property type="term" value="P:signal transduction"/>
    <property type="evidence" value="ECO:0007669"/>
    <property type="project" value="UniProtKB-KW"/>
</dbReference>
<reference evidence="10 11" key="1">
    <citation type="journal article" date="2018" name="Syst. Appl. Microbiol.">
        <title>Pseudomonas gallaeciensis sp. nov., isolated from crude-oil-contaminated intertidal sand samples after the Prestige oil spill.</title>
        <authorList>
            <person name="Mulet M."/>
            <person name="Sanchez D."/>
            <person name="Rodriguez A.C."/>
            <person name="Nogales B."/>
            <person name="Bosch R."/>
            <person name="Busquets A."/>
            <person name="Gomila M."/>
            <person name="Lalucat J."/>
            <person name="Garcia-Valdes E."/>
        </authorList>
    </citation>
    <scope>NUCLEOTIDE SEQUENCE [LARGE SCALE GENOMIC DNA]</scope>
    <source>
        <strain evidence="10 11">V113</strain>
    </source>
</reference>
<dbReference type="OrthoDB" id="369661at2"/>
<evidence type="ECO:0000256" key="5">
    <source>
        <dbReference type="ARBA" id="ARBA00022989"/>
    </source>
</evidence>
<keyword evidence="3" id="KW-0488">Methylation</keyword>
<sequence>MSTRPKPAFQLSVLIAALVGLVSGGLVLLIWPGWVAMVVATGVTTGLSLFLLGRETPDVAQQQAGPSATRQEHQVLQQAGQLQQPELDLYQRHLQDMNGLICDGVALLRQAFTDIHDLLTAQQHAVRKMLPGSGDDAASSLDSFAEHTTRTLDTVIRNAAGVGDDLSQLVSKVTEIADQMPELMKAVNEIDQIAGQTNLLALNAAIEAARAGEHGRGFAVVADEVRNLSRRSTQFSDEIKTKLGAIDSAVNHLSKHMGEIASQDMDWLTHSRQEAEGSIAQLQHMAERDRALTEQIDSLAAQLMDASERATRGLQFEDITTQTAGYIIDRMALMQAIARAMTQLEGEALAAELRRIGEQLTTYRASPVSQNSMASGEVELF</sequence>
<evidence type="ECO:0000256" key="3">
    <source>
        <dbReference type="ARBA" id="ARBA00022481"/>
    </source>
</evidence>
<evidence type="ECO:0000313" key="10">
    <source>
        <dbReference type="EMBL" id="RGP57159.1"/>
    </source>
</evidence>
<dbReference type="EMBL" id="LMAZ01000001">
    <property type="protein sequence ID" value="RGP57159.1"/>
    <property type="molecule type" value="Genomic_DNA"/>
</dbReference>
<keyword evidence="2" id="KW-1003">Cell membrane</keyword>
<comment type="subcellular location">
    <subcellularLocation>
        <location evidence="1">Cell membrane</location>
    </subcellularLocation>
</comment>
<dbReference type="PANTHER" id="PTHR32089">
    <property type="entry name" value="METHYL-ACCEPTING CHEMOTAXIS PROTEIN MCPB"/>
    <property type="match status" value="1"/>
</dbReference>
<gene>
    <name evidence="10" type="ORF">ASB58_07475</name>
</gene>
<accession>A0A395RBH6</accession>
<keyword evidence="11" id="KW-1185">Reference proteome</keyword>
<evidence type="ECO:0000256" key="4">
    <source>
        <dbReference type="ARBA" id="ARBA00022692"/>
    </source>
</evidence>
<dbReference type="AlphaFoldDB" id="A0A395RBH6"/>
<keyword evidence="5" id="KW-1133">Transmembrane helix</keyword>
<comment type="caution">
    <text evidence="10">The sequence shown here is derived from an EMBL/GenBank/DDBJ whole genome shotgun (WGS) entry which is preliminary data.</text>
</comment>
<dbReference type="InterPro" id="IPR004089">
    <property type="entry name" value="MCPsignal_dom"/>
</dbReference>
<evidence type="ECO:0000256" key="8">
    <source>
        <dbReference type="PROSITE-ProRule" id="PRU00284"/>
    </source>
</evidence>
<dbReference type="SMART" id="SM00283">
    <property type="entry name" value="MA"/>
    <property type="match status" value="1"/>
</dbReference>
<organism evidence="10 11">
    <name type="scientific">Pseudomonas abyssi</name>
    <dbReference type="NCBI Taxonomy" id="170540"/>
    <lineage>
        <taxon>Bacteria</taxon>
        <taxon>Pseudomonadati</taxon>
        <taxon>Pseudomonadota</taxon>
        <taxon>Gammaproteobacteria</taxon>
        <taxon>Pseudomonadales</taxon>
        <taxon>Pseudomonadaceae</taxon>
        <taxon>Pseudomonas</taxon>
    </lineage>
</organism>
<keyword evidence="7 8" id="KW-0807">Transducer</keyword>
<evidence type="ECO:0000256" key="2">
    <source>
        <dbReference type="ARBA" id="ARBA00022475"/>
    </source>
</evidence>
<dbReference type="Pfam" id="PF00015">
    <property type="entry name" value="MCPsignal"/>
    <property type="match status" value="1"/>
</dbReference>
<protein>
    <recommendedName>
        <fullName evidence="9">Methyl-accepting transducer domain-containing protein</fullName>
    </recommendedName>
</protein>
<evidence type="ECO:0000256" key="6">
    <source>
        <dbReference type="ARBA" id="ARBA00023136"/>
    </source>
</evidence>
<keyword evidence="4" id="KW-0812">Transmembrane</keyword>